<dbReference type="Proteomes" id="UP000007509">
    <property type="component" value="Unassembled WGS sequence"/>
</dbReference>
<dbReference type="PANTHER" id="PTHR34384:SF5">
    <property type="entry name" value="L-2,3-DIAMINOPROPANOATE--CITRATE LIGASE"/>
    <property type="match status" value="1"/>
</dbReference>
<sequence length="813" mass="95037">MEKTLVQTSKFKERAQYITFRILLNGMLRELGNGKFYEGVPKYDKLTAQALQNSHYPLHIRFELKRSEIFLFAPISYRSESAFHDYGFPLWIVDHKNEKVYEPDIDKLIRLVYREFSESFNESGFQRFTERIHSSIKNLELTLAAYAKEKKTLSYSFLESEQQLPVGHNLHPFTKSRMGFSKEEQFLFGPEFNQEIQLEYFLADKNCIKESSVLKTPLREILEDTASLPNGFEQNLLKDSEKLSDFYCIPCHPWEADYILSDKEYAQMIKSRKLIYIGASGESFYSTSSIRTLYKADHPWMLKFSLHVLLTGSVRINSEKDLKRGYASSLWWQNFKASFEKEFTHFKLLLEPGAVSVYDNDKNIDSLNLLIRENPFLPEDKVLLLARLCQDGPADDYTFIQRFFKDVSDRLGKDQEEAITIWFEKYIKLLIAPLNHLFSRYGMAPEVHQQNLMIGLDDHLLPQTVFVRDGQGYLLKESTREEYQDLIKEHKEIEELFIRDERLLDIISHHLLVSNLSALIASIGKTEWIKERKLINIAYRAFGKLHESNPSDITYYALNRRYWGTKSNLKSAVLDMDGGANAAALSYVQIPNLFHKYFFSDQLIQPKGSEVFFKRYFPKEDVTISMRPIDLENDLEMLHEWFNREHAIKIWQMNWPLDELETYYRIMLPGDEAHSYIILSNGEPSCNIEIYWASRDIVGDYYDVLPTDYGTHQFIAPVDPKKKYVSPSTQSMVDYVFAQPEVGKMVGEGSVDSFASMMNKAHVGFKIEKVVEMPHKKANLNFCYREWYWEKFPQNKEIKITAKITEHAQGTSV</sequence>
<dbReference type="PATRIC" id="fig|1144316.3.peg.283"/>
<protein>
    <submittedName>
        <fullName evidence="4">Siderophore synthetase component</fullName>
    </submittedName>
</protein>
<dbReference type="Gene3D" id="6.10.250.3370">
    <property type="match status" value="1"/>
</dbReference>
<gene>
    <name evidence="4" type="ORF">PMI13_00279</name>
</gene>
<dbReference type="EMBL" id="AKJY01000003">
    <property type="protein sequence ID" value="EJL75883.1"/>
    <property type="molecule type" value="Genomic_DNA"/>
</dbReference>
<dbReference type="GO" id="GO:0016746">
    <property type="term" value="F:acyltransferase activity"/>
    <property type="evidence" value="ECO:0007669"/>
    <property type="project" value="InterPro"/>
</dbReference>
<keyword evidence="5" id="KW-1185">Reference proteome</keyword>
<evidence type="ECO:0000313" key="4">
    <source>
        <dbReference type="EMBL" id="EJL75883.1"/>
    </source>
</evidence>
<dbReference type="AlphaFoldDB" id="J2KS51"/>
<organism evidence="4 5">
    <name type="scientific">Chryseobacterium populi</name>
    <dbReference type="NCBI Taxonomy" id="1144316"/>
    <lineage>
        <taxon>Bacteria</taxon>
        <taxon>Pseudomonadati</taxon>
        <taxon>Bacteroidota</taxon>
        <taxon>Flavobacteriia</taxon>
        <taxon>Flavobacteriales</taxon>
        <taxon>Weeksellaceae</taxon>
        <taxon>Chryseobacterium group</taxon>
        <taxon>Chryseobacterium</taxon>
    </lineage>
</organism>
<dbReference type="Pfam" id="PF04183">
    <property type="entry name" value="IucA_IucC"/>
    <property type="match status" value="1"/>
</dbReference>
<dbReference type="Pfam" id="PF06276">
    <property type="entry name" value="FhuF"/>
    <property type="match status" value="1"/>
</dbReference>
<comment type="caution">
    <text evidence="4">The sequence shown here is derived from an EMBL/GenBank/DDBJ whole genome shotgun (WGS) entry which is preliminary data.</text>
</comment>
<evidence type="ECO:0000256" key="1">
    <source>
        <dbReference type="ARBA" id="ARBA00004924"/>
    </source>
</evidence>
<name>J2KS51_9FLAO</name>
<reference evidence="4 5" key="1">
    <citation type="journal article" date="2012" name="J. Bacteriol.">
        <title>Twenty-one genome sequences from Pseudomonas species and 19 genome sequences from diverse bacteria isolated from the rhizosphere and endosphere of Populus deltoides.</title>
        <authorList>
            <person name="Brown S.D."/>
            <person name="Utturkar S.M."/>
            <person name="Klingeman D.M."/>
            <person name="Johnson C.M."/>
            <person name="Martin S.L."/>
            <person name="Land M.L."/>
            <person name="Lu T.Y."/>
            <person name="Schadt C.W."/>
            <person name="Doktycz M.J."/>
            <person name="Pelletier D.A."/>
        </authorList>
    </citation>
    <scope>NUCLEOTIDE SEQUENCE [LARGE SCALE GENOMIC DNA]</scope>
    <source>
        <strain evidence="4 5">CF314</strain>
    </source>
</reference>
<comment type="similarity">
    <text evidence="2">Belongs to the IucA/IucC family.</text>
</comment>
<dbReference type="InterPro" id="IPR037455">
    <property type="entry name" value="LucA/IucC-like"/>
</dbReference>
<evidence type="ECO:0000313" key="5">
    <source>
        <dbReference type="Proteomes" id="UP000007509"/>
    </source>
</evidence>
<dbReference type="InterPro" id="IPR022770">
    <property type="entry name" value="IucA/IucC-like_C"/>
</dbReference>
<comment type="pathway">
    <text evidence="1">Siderophore biosynthesis.</text>
</comment>
<proteinExistence type="inferred from homology"/>
<dbReference type="PANTHER" id="PTHR34384">
    <property type="entry name" value="L-2,3-DIAMINOPROPANOATE--CITRATE LIGASE"/>
    <property type="match status" value="1"/>
</dbReference>
<feature type="domain" description="Acyltransferase MbtK/IucB-like conserved" evidence="3">
    <location>
        <begin position="627"/>
        <end position="676"/>
    </location>
</feature>
<evidence type="ECO:0000256" key="2">
    <source>
        <dbReference type="ARBA" id="ARBA00007832"/>
    </source>
</evidence>
<dbReference type="InterPro" id="IPR019432">
    <property type="entry name" value="Acyltransferase_MbtK/IucB-like"/>
</dbReference>
<dbReference type="InterPro" id="IPR016181">
    <property type="entry name" value="Acyl_CoA_acyltransferase"/>
</dbReference>
<dbReference type="InterPro" id="IPR007310">
    <property type="entry name" value="Aerobactin_biosyn_IucA/IucC_N"/>
</dbReference>
<accession>J2KS51</accession>
<dbReference type="Gene3D" id="3.40.630.30">
    <property type="match status" value="1"/>
</dbReference>
<dbReference type="SMART" id="SM01006">
    <property type="entry name" value="AlcB"/>
    <property type="match status" value="1"/>
</dbReference>
<dbReference type="GO" id="GO:0016881">
    <property type="term" value="F:acid-amino acid ligase activity"/>
    <property type="evidence" value="ECO:0007669"/>
    <property type="project" value="UniProtKB-ARBA"/>
</dbReference>
<dbReference type="GO" id="GO:0019290">
    <property type="term" value="P:siderophore biosynthetic process"/>
    <property type="evidence" value="ECO:0007669"/>
    <property type="project" value="InterPro"/>
</dbReference>
<dbReference type="Gene3D" id="1.10.510.40">
    <property type="match status" value="1"/>
</dbReference>
<dbReference type="RefSeq" id="WP_007839877.1">
    <property type="nucleotide sequence ID" value="NZ_AKJY01000003.1"/>
</dbReference>
<dbReference type="OrthoDB" id="2989563at2"/>
<evidence type="ECO:0000259" key="3">
    <source>
        <dbReference type="SMART" id="SM01006"/>
    </source>
</evidence>
<dbReference type="Pfam" id="PF13523">
    <property type="entry name" value="Acetyltransf_8"/>
    <property type="match status" value="1"/>
</dbReference>
<dbReference type="SUPFAM" id="SSF55729">
    <property type="entry name" value="Acyl-CoA N-acyltransferases (Nat)"/>
    <property type="match status" value="1"/>
</dbReference>